<sequence>MNTISCKCLNITIETEVTKFPIVRKELLDLTIEESEDIFFQNEILRQLEKLDSINKSLPGLVETREVGSWIIHYCINCKVQTHAVHKEKGASCVLVNSNLLTSDAINKLRNSENFSKLYGIVIQSVEVNDEYEDTFYPSGVESIVRGLKQILTENMRKEAALVEERIKKFSEEQYNRLDHLREKLFSEEEMLIRTVVSHISTKQSQGEQRQQDGTSAISSRSPFKSRESSERRSSQPSSISQLRHTPKRQKSTPVYFDQDAEILFALDDVESNPQSNDDEIDSDSDDTSNAKVSERYQSRTRINTSKFAKSLPMDIPNFMRPKKDADQDAEDDEPEDEDNVDIAASIKKLAKSVHGGGIFGDLPRPRFSTQL</sequence>
<feature type="compositionally biased region" description="Basic and acidic residues" evidence="1">
    <location>
        <begin position="225"/>
        <end position="234"/>
    </location>
</feature>
<feature type="compositionally biased region" description="Acidic residues" evidence="1">
    <location>
        <begin position="328"/>
        <end position="341"/>
    </location>
</feature>
<feature type="region of interest" description="Disordered" evidence="1">
    <location>
        <begin position="272"/>
        <end position="341"/>
    </location>
</feature>
<accession>A0AAW1U9A8</accession>
<dbReference type="AlphaFoldDB" id="A0AAW1U9A8"/>
<evidence type="ECO:0000256" key="1">
    <source>
        <dbReference type="SAM" id="MobiDB-lite"/>
    </source>
</evidence>
<reference evidence="2 3" key="1">
    <citation type="submission" date="2023-03" db="EMBL/GenBank/DDBJ databases">
        <title>Genome insight into feeding habits of ladybird beetles.</title>
        <authorList>
            <person name="Li H.-S."/>
            <person name="Huang Y.-H."/>
            <person name="Pang H."/>
        </authorList>
    </citation>
    <scope>NUCLEOTIDE SEQUENCE [LARGE SCALE GENOMIC DNA]</scope>
    <source>
        <strain evidence="2">SYSU_2023b</strain>
        <tissue evidence="2">Whole body</tissue>
    </source>
</reference>
<dbReference type="Proteomes" id="UP001431783">
    <property type="component" value="Unassembled WGS sequence"/>
</dbReference>
<feature type="region of interest" description="Disordered" evidence="1">
    <location>
        <begin position="200"/>
        <end position="255"/>
    </location>
</feature>
<dbReference type="GO" id="GO:0032007">
    <property type="term" value="P:negative regulation of TOR signaling"/>
    <property type="evidence" value="ECO:0007669"/>
    <property type="project" value="InterPro"/>
</dbReference>
<keyword evidence="3" id="KW-1185">Reference proteome</keyword>
<dbReference type="EMBL" id="JARQZJ010000061">
    <property type="protein sequence ID" value="KAK9879218.1"/>
    <property type="molecule type" value="Genomic_DNA"/>
</dbReference>
<dbReference type="InterPro" id="IPR026682">
    <property type="entry name" value="AKT1S1"/>
</dbReference>
<protein>
    <submittedName>
        <fullName evidence="2">Uncharacterized protein</fullName>
    </submittedName>
</protein>
<feature type="compositionally biased region" description="Acidic residues" evidence="1">
    <location>
        <begin position="277"/>
        <end position="287"/>
    </location>
</feature>
<evidence type="ECO:0000313" key="3">
    <source>
        <dbReference type="Proteomes" id="UP001431783"/>
    </source>
</evidence>
<dbReference type="PANTHER" id="PTHR21844">
    <property type="entry name" value="AKT1 SUBSTRATE 1 PROTEIN"/>
    <property type="match status" value="1"/>
</dbReference>
<dbReference type="GO" id="GO:0048011">
    <property type="term" value="P:neurotrophin TRK receptor signaling pathway"/>
    <property type="evidence" value="ECO:0007669"/>
    <property type="project" value="InterPro"/>
</dbReference>
<evidence type="ECO:0000313" key="2">
    <source>
        <dbReference type="EMBL" id="KAK9879218.1"/>
    </source>
</evidence>
<comment type="caution">
    <text evidence="2">The sequence shown here is derived from an EMBL/GenBank/DDBJ whole genome shotgun (WGS) entry which is preliminary data.</text>
</comment>
<name>A0AAW1U9A8_9CUCU</name>
<proteinExistence type="predicted"/>
<dbReference type="PANTHER" id="PTHR21844:SF2">
    <property type="entry name" value="PROLINE-RICH AKT1 SUBSTRATE 1"/>
    <property type="match status" value="1"/>
</dbReference>
<feature type="compositionally biased region" description="Polar residues" evidence="1">
    <location>
        <begin position="200"/>
        <end position="217"/>
    </location>
</feature>
<organism evidence="2 3">
    <name type="scientific">Henosepilachna vigintioctopunctata</name>
    <dbReference type="NCBI Taxonomy" id="420089"/>
    <lineage>
        <taxon>Eukaryota</taxon>
        <taxon>Metazoa</taxon>
        <taxon>Ecdysozoa</taxon>
        <taxon>Arthropoda</taxon>
        <taxon>Hexapoda</taxon>
        <taxon>Insecta</taxon>
        <taxon>Pterygota</taxon>
        <taxon>Neoptera</taxon>
        <taxon>Endopterygota</taxon>
        <taxon>Coleoptera</taxon>
        <taxon>Polyphaga</taxon>
        <taxon>Cucujiformia</taxon>
        <taxon>Coccinelloidea</taxon>
        <taxon>Coccinellidae</taxon>
        <taxon>Epilachninae</taxon>
        <taxon>Epilachnini</taxon>
        <taxon>Henosepilachna</taxon>
    </lineage>
</organism>
<dbReference type="Pfam" id="PF15798">
    <property type="entry name" value="PRAS"/>
    <property type="match status" value="1"/>
</dbReference>
<gene>
    <name evidence="2" type="ORF">WA026_004063</name>
</gene>
<dbReference type="GO" id="GO:0005737">
    <property type="term" value="C:cytoplasm"/>
    <property type="evidence" value="ECO:0007669"/>
    <property type="project" value="TreeGrafter"/>
</dbReference>